<keyword evidence="1" id="KW-0472">Membrane</keyword>
<keyword evidence="1" id="KW-0812">Transmembrane</keyword>
<organism evidence="2 3">
    <name type="scientific">Trichoderma asperellum (strain ATCC 204424 / CBS 433.97 / NBRC 101777)</name>
    <dbReference type="NCBI Taxonomy" id="1042311"/>
    <lineage>
        <taxon>Eukaryota</taxon>
        <taxon>Fungi</taxon>
        <taxon>Dikarya</taxon>
        <taxon>Ascomycota</taxon>
        <taxon>Pezizomycotina</taxon>
        <taxon>Sordariomycetes</taxon>
        <taxon>Hypocreomycetidae</taxon>
        <taxon>Hypocreales</taxon>
        <taxon>Hypocreaceae</taxon>
        <taxon>Trichoderma</taxon>
    </lineage>
</organism>
<name>A0A2T3Z373_TRIA4</name>
<reference evidence="2 3" key="1">
    <citation type="submission" date="2016-07" db="EMBL/GenBank/DDBJ databases">
        <title>Multiple horizontal gene transfer events from other fungi enriched the ability of initially mycotrophic Trichoderma (Ascomycota) to feed on dead plant biomass.</title>
        <authorList>
            <consortium name="DOE Joint Genome Institute"/>
            <person name="Aerts A."/>
            <person name="Atanasova L."/>
            <person name="Chenthamara K."/>
            <person name="Zhang J."/>
            <person name="Grujic M."/>
            <person name="Henrissat B."/>
            <person name="Kuo A."/>
            <person name="Salamov A."/>
            <person name="Lipzen A."/>
            <person name="Labutti K."/>
            <person name="Barry K."/>
            <person name="Miao Y."/>
            <person name="Rahimi M.J."/>
            <person name="Shen Q."/>
            <person name="Grigoriev I.V."/>
            <person name="Kubicek C.P."/>
            <person name="Druzhinina I.S."/>
        </authorList>
    </citation>
    <scope>NUCLEOTIDE SEQUENCE [LARGE SCALE GENOMIC DNA]</scope>
    <source>
        <strain evidence="2 3">CBS 433.97</strain>
    </source>
</reference>
<evidence type="ECO:0000256" key="1">
    <source>
        <dbReference type="SAM" id="Phobius"/>
    </source>
</evidence>
<feature type="transmembrane region" description="Helical" evidence="1">
    <location>
        <begin position="253"/>
        <end position="270"/>
    </location>
</feature>
<dbReference type="AlphaFoldDB" id="A0A2T3Z373"/>
<proteinExistence type="predicted"/>
<gene>
    <name evidence="2" type="ORF">M441DRAFT_70344</name>
</gene>
<evidence type="ECO:0000313" key="2">
    <source>
        <dbReference type="EMBL" id="PTB39200.1"/>
    </source>
</evidence>
<dbReference type="Proteomes" id="UP000240493">
    <property type="component" value="Unassembled WGS sequence"/>
</dbReference>
<keyword evidence="1" id="KW-1133">Transmembrane helix</keyword>
<feature type="transmembrane region" description="Helical" evidence="1">
    <location>
        <begin position="226"/>
        <end position="247"/>
    </location>
</feature>
<feature type="transmembrane region" description="Helical" evidence="1">
    <location>
        <begin position="305"/>
        <end position="328"/>
    </location>
</feature>
<protein>
    <submittedName>
        <fullName evidence="2">Uncharacterized protein</fullName>
    </submittedName>
</protein>
<accession>A0A2T3Z373</accession>
<dbReference type="STRING" id="1042311.A0A2T3Z373"/>
<keyword evidence="3" id="KW-1185">Reference proteome</keyword>
<dbReference type="EMBL" id="KZ679264">
    <property type="protein sequence ID" value="PTB39200.1"/>
    <property type="molecule type" value="Genomic_DNA"/>
</dbReference>
<sequence>MERSPANIWGLFHPQTILSLANSPLFSLSGSQYAIKMADSDTGVFGAVGAVLGYVGAEAATGQIFERLLWPQRSYANATLKLIPMLAVLMPIGGPLHIIALKALDVIFAHGLFRGARVGHMLGTAFYPDQDWTYTSWTSNGQKIETEPVHNCLWVRALSYVPIPILSSDTQQATDQTPEKIDPRPDEIRAKVTVSYLTLTRATKQDVESKMPFVEADVGRPAFQTFLAIFATESSAILAAIGIAVYYKSLWALWWLAPLLLRLISALFAYEDNFMLLTGTKSVVQQFFVHYGHPERNRFREAVQIVMVVLFGLLFPLGLFFSVIWMPIAVQKIWVCYQFYSALAMITLRYTHGCSSTSTEAMITEHFKKQQESVPITDSGKQETAILFGVTRDGSETIKASLVPTYHNRFLDGQACMDNLLRRNLHTSLWNLDDMSRDNRCLNVQHPMQIEEKAK</sequence>
<dbReference type="OrthoDB" id="5295335at2759"/>
<evidence type="ECO:0000313" key="3">
    <source>
        <dbReference type="Proteomes" id="UP000240493"/>
    </source>
</evidence>